<sequence>MIDASLINLPWATLVTLASGYIGYFIANVGLKDQHKPIDITFSTLIFGLFAAMVYQAFIWAGWGEYLAALLAVLYAFANGAWWRKYGRKWMYKFLRDHDISWSDSTSSAWQRMFDQRGYYVSQVYVTLKNGTVLLSEAPGNFEGLPCGSFVLGNEKDILLYVTHEKAPGSIGWVKCKDVILEEWGALSTYIPGDQIARVDIRRTTAKGIVVLKDE</sequence>
<dbReference type="EMBL" id="UGXH01000003">
    <property type="protein sequence ID" value="SUG53134.1"/>
    <property type="molecule type" value="Genomic_DNA"/>
</dbReference>
<name>A0A379TRQ4_SALDZ</name>
<accession>A0A379TRQ4</accession>
<keyword evidence="1" id="KW-0812">Transmembrane</keyword>
<dbReference type="AlphaFoldDB" id="A0A379TRQ4"/>
<feature type="transmembrane region" description="Helical" evidence="1">
    <location>
        <begin position="6"/>
        <end position="26"/>
    </location>
</feature>
<dbReference type="Proteomes" id="UP000254633">
    <property type="component" value="Unassembled WGS sequence"/>
</dbReference>
<keyword evidence="1" id="KW-0472">Membrane</keyword>
<protein>
    <submittedName>
        <fullName evidence="2">Uncharacterized protein</fullName>
    </submittedName>
</protein>
<organism evidence="2 3">
    <name type="scientific">Salmonella diarizonae</name>
    <dbReference type="NCBI Taxonomy" id="59204"/>
    <lineage>
        <taxon>Bacteria</taxon>
        <taxon>Pseudomonadati</taxon>
        <taxon>Pseudomonadota</taxon>
        <taxon>Gammaproteobacteria</taxon>
        <taxon>Enterobacterales</taxon>
        <taxon>Enterobacteriaceae</taxon>
        <taxon>Salmonella</taxon>
    </lineage>
</organism>
<feature type="transmembrane region" description="Helical" evidence="1">
    <location>
        <begin position="66"/>
        <end position="83"/>
    </location>
</feature>
<evidence type="ECO:0000256" key="1">
    <source>
        <dbReference type="SAM" id="Phobius"/>
    </source>
</evidence>
<reference evidence="2 3" key="1">
    <citation type="submission" date="2018-06" db="EMBL/GenBank/DDBJ databases">
        <authorList>
            <consortium name="Pathogen Informatics"/>
            <person name="Doyle S."/>
        </authorList>
    </citation>
    <scope>NUCLEOTIDE SEQUENCE [LARGE SCALE GENOMIC DNA]</scope>
    <source>
        <strain evidence="2 3">NCTC10060</strain>
    </source>
</reference>
<proteinExistence type="predicted"/>
<evidence type="ECO:0000313" key="3">
    <source>
        <dbReference type="Proteomes" id="UP000254633"/>
    </source>
</evidence>
<feature type="transmembrane region" description="Helical" evidence="1">
    <location>
        <begin position="38"/>
        <end position="60"/>
    </location>
</feature>
<evidence type="ECO:0000313" key="2">
    <source>
        <dbReference type="EMBL" id="SUG53134.1"/>
    </source>
</evidence>
<gene>
    <name evidence="2" type="ORF">NCTC10060_00167</name>
</gene>
<dbReference type="RefSeq" id="WP_136057881.1">
    <property type="nucleotide sequence ID" value="NZ_DACWWF010000005.1"/>
</dbReference>
<keyword evidence="1" id="KW-1133">Transmembrane helix</keyword>